<evidence type="ECO:0000313" key="3">
    <source>
        <dbReference type="Proteomes" id="UP000179627"/>
    </source>
</evidence>
<protein>
    <submittedName>
        <fullName evidence="2">Methyltransferase</fullName>
    </submittedName>
</protein>
<gene>
    <name evidence="2" type="ORF">CC117_11895</name>
</gene>
<dbReference type="InterPro" id="IPR041698">
    <property type="entry name" value="Methyltransf_25"/>
</dbReference>
<keyword evidence="2" id="KW-0489">Methyltransferase</keyword>
<dbReference type="CDD" id="cd02440">
    <property type="entry name" value="AdoMet_MTases"/>
    <property type="match status" value="1"/>
</dbReference>
<sequence length="196" mass="20894">MAQQYHFDPATYRDMVIAEVPAYADLQDQVARAGADTPTTRLLDLGAGTGETSLRVLARHPHATLVALDESAAMLDRAQAQLPTAHLHVGRLQDPLPAGPFDLVVSALAVHHLDGPGKADLFTRVAAVLRPGGRFVLGDVVVPDDPRDAVTPTNAEHDRPSGVREQIGWLHAAGFRAAVVWQSRDLVVIAADLTGT</sequence>
<keyword evidence="2" id="KW-0808">Transferase</keyword>
<dbReference type="AlphaFoldDB" id="A0A1S1R5R0"/>
<dbReference type="EMBL" id="MBLM01000047">
    <property type="protein sequence ID" value="OHV42283.1"/>
    <property type="molecule type" value="Genomic_DNA"/>
</dbReference>
<reference evidence="3" key="1">
    <citation type="submission" date="2016-07" db="EMBL/GenBank/DDBJ databases">
        <title>Sequence Frankia sp. strain CcI1.17.</title>
        <authorList>
            <person name="Ghodhbane-Gtari F."/>
            <person name="Swanson E."/>
            <person name="Gueddou A."/>
            <person name="Morris K."/>
            <person name="Hezbri K."/>
            <person name="Ktari A."/>
            <person name="Nouioui I."/>
            <person name="Abebe-Akele F."/>
            <person name="Simpson S."/>
            <person name="Thomas K."/>
            <person name="Gtari M."/>
            <person name="Tisa L.S."/>
            <person name="Hurst S."/>
        </authorList>
    </citation>
    <scope>NUCLEOTIDE SEQUENCE [LARGE SCALE GENOMIC DNA]</scope>
    <source>
        <strain evidence="3">Cc1.17</strain>
    </source>
</reference>
<accession>A0A1S1R5R0</accession>
<dbReference type="InterPro" id="IPR050508">
    <property type="entry name" value="Methyltransf_Superfamily"/>
</dbReference>
<evidence type="ECO:0000313" key="2">
    <source>
        <dbReference type="EMBL" id="OHV42283.1"/>
    </source>
</evidence>
<keyword evidence="3" id="KW-1185">Reference proteome</keyword>
<feature type="domain" description="Methyltransferase" evidence="1">
    <location>
        <begin position="43"/>
        <end position="133"/>
    </location>
</feature>
<dbReference type="InterPro" id="IPR029063">
    <property type="entry name" value="SAM-dependent_MTases_sf"/>
</dbReference>
<dbReference type="GO" id="GO:0008168">
    <property type="term" value="F:methyltransferase activity"/>
    <property type="evidence" value="ECO:0007669"/>
    <property type="project" value="UniProtKB-KW"/>
</dbReference>
<organism evidence="2 3">
    <name type="scientific">Parafrankia colletiae</name>
    <dbReference type="NCBI Taxonomy" id="573497"/>
    <lineage>
        <taxon>Bacteria</taxon>
        <taxon>Bacillati</taxon>
        <taxon>Actinomycetota</taxon>
        <taxon>Actinomycetes</taxon>
        <taxon>Frankiales</taxon>
        <taxon>Frankiaceae</taxon>
        <taxon>Parafrankia</taxon>
    </lineage>
</organism>
<dbReference type="Gene3D" id="3.40.50.150">
    <property type="entry name" value="Vaccinia Virus protein VP39"/>
    <property type="match status" value="1"/>
</dbReference>
<comment type="caution">
    <text evidence="2">The sequence shown here is derived from an EMBL/GenBank/DDBJ whole genome shotgun (WGS) entry which is preliminary data.</text>
</comment>
<dbReference type="RefSeq" id="WP_071082934.1">
    <property type="nucleotide sequence ID" value="NZ_MBLM01000047.1"/>
</dbReference>
<dbReference type="GO" id="GO:0032259">
    <property type="term" value="P:methylation"/>
    <property type="evidence" value="ECO:0007669"/>
    <property type="project" value="UniProtKB-KW"/>
</dbReference>
<dbReference type="PANTHER" id="PTHR42912">
    <property type="entry name" value="METHYLTRANSFERASE"/>
    <property type="match status" value="1"/>
</dbReference>
<dbReference type="Proteomes" id="UP000179627">
    <property type="component" value="Unassembled WGS sequence"/>
</dbReference>
<evidence type="ECO:0000259" key="1">
    <source>
        <dbReference type="Pfam" id="PF13649"/>
    </source>
</evidence>
<dbReference type="OrthoDB" id="4307675at2"/>
<dbReference type="PANTHER" id="PTHR42912:SF93">
    <property type="entry name" value="N6-ADENOSINE-METHYLTRANSFERASE TMT1A"/>
    <property type="match status" value="1"/>
</dbReference>
<dbReference type="Pfam" id="PF13649">
    <property type="entry name" value="Methyltransf_25"/>
    <property type="match status" value="1"/>
</dbReference>
<proteinExistence type="predicted"/>
<name>A0A1S1R5R0_9ACTN</name>
<dbReference type="SUPFAM" id="SSF53335">
    <property type="entry name" value="S-adenosyl-L-methionine-dependent methyltransferases"/>
    <property type="match status" value="1"/>
</dbReference>